<accession>A0ABR2H5F0</accession>
<organism evidence="1 2">
    <name type="scientific">Tritrichomonas musculus</name>
    <dbReference type="NCBI Taxonomy" id="1915356"/>
    <lineage>
        <taxon>Eukaryota</taxon>
        <taxon>Metamonada</taxon>
        <taxon>Parabasalia</taxon>
        <taxon>Tritrichomonadida</taxon>
        <taxon>Tritrichomonadidae</taxon>
        <taxon>Tritrichomonas</taxon>
    </lineage>
</organism>
<proteinExistence type="predicted"/>
<dbReference type="Proteomes" id="UP001470230">
    <property type="component" value="Unassembled WGS sequence"/>
</dbReference>
<evidence type="ECO:0000313" key="2">
    <source>
        <dbReference type="Proteomes" id="UP001470230"/>
    </source>
</evidence>
<evidence type="ECO:0000313" key="1">
    <source>
        <dbReference type="EMBL" id="KAK8841380.1"/>
    </source>
</evidence>
<dbReference type="PANTHER" id="PTHR11102:SF160">
    <property type="entry name" value="ERAD-ASSOCIATED E3 UBIQUITIN-PROTEIN LIGASE COMPONENT HRD3"/>
    <property type="match status" value="1"/>
</dbReference>
<dbReference type="PANTHER" id="PTHR11102">
    <property type="entry name" value="SEL-1-LIKE PROTEIN"/>
    <property type="match status" value="1"/>
</dbReference>
<dbReference type="Gene3D" id="1.25.40.10">
    <property type="entry name" value="Tetratricopeptide repeat domain"/>
    <property type="match status" value="1"/>
</dbReference>
<keyword evidence="2" id="KW-1185">Reference proteome</keyword>
<protein>
    <submittedName>
        <fullName evidence="1">Uncharacterized protein</fullName>
    </submittedName>
</protein>
<gene>
    <name evidence="1" type="ORF">M9Y10_026995</name>
</gene>
<dbReference type="SUPFAM" id="SSF81901">
    <property type="entry name" value="HCP-like"/>
    <property type="match status" value="1"/>
</dbReference>
<comment type="caution">
    <text evidence="1">The sequence shown here is derived from an EMBL/GenBank/DDBJ whole genome shotgun (WGS) entry which is preliminary data.</text>
</comment>
<dbReference type="InterPro" id="IPR050767">
    <property type="entry name" value="Sel1_AlgK"/>
</dbReference>
<name>A0ABR2H5F0_9EUKA</name>
<dbReference type="EMBL" id="JAPFFF010000041">
    <property type="protein sequence ID" value="KAK8841380.1"/>
    <property type="molecule type" value="Genomic_DNA"/>
</dbReference>
<reference evidence="1 2" key="1">
    <citation type="submission" date="2024-04" db="EMBL/GenBank/DDBJ databases">
        <title>Tritrichomonas musculus Genome.</title>
        <authorList>
            <person name="Alves-Ferreira E."/>
            <person name="Grigg M."/>
            <person name="Lorenzi H."/>
            <person name="Galac M."/>
        </authorList>
    </citation>
    <scope>NUCLEOTIDE SEQUENCE [LARGE SCALE GENOMIC DNA]</scope>
    <source>
        <strain evidence="1 2">EAF2021</strain>
    </source>
</reference>
<sequence>MAIKHDCIKAMLKYGRILFDDELKEESIEYIKKAADKGNSKALYLYYTLLEKGEVKNEACVTMDKKEAIKYFKHGIEKEDSTAMVNYEYMIENGEDTEMNKEKSD</sequence>
<dbReference type="InterPro" id="IPR011990">
    <property type="entry name" value="TPR-like_helical_dom_sf"/>
</dbReference>